<evidence type="ECO:0000256" key="1">
    <source>
        <dbReference type="SAM" id="Phobius"/>
    </source>
</evidence>
<evidence type="ECO:0000313" key="2">
    <source>
        <dbReference type="EMBL" id="OKS86635.1"/>
    </source>
</evidence>
<protein>
    <recommendedName>
        <fullName evidence="4">DUF4878 domain-containing protein</fullName>
    </recommendedName>
</protein>
<dbReference type="STRING" id="1302689.RG47T_2091"/>
<proteinExistence type="predicted"/>
<evidence type="ECO:0008006" key="4">
    <source>
        <dbReference type="Google" id="ProtNLM"/>
    </source>
</evidence>
<evidence type="ECO:0000313" key="3">
    <source>
        <dbReference type="Proteomes" id="UP000186720"/>
    </source>
</evidence>
<dbReference type="EMBL" id="MPPL01000001">
    <property type="protein sequence ID" value="OKS86635.1"/>
    <property type="molecule type" value="Genomic_DNA"/>
</dbReference>
<accession>A0A1Q5ZXY7</accession>
<gene>
    <name evidence="2" type="ORF">RG47T_2091</name>
</gene>
<dbReference type="RefSeq" id="WP_074489297.1">
    <property type="nucleotide sequence ID" value="NZ_FPAM01000004.1"/>
</dbReference>
<dbReference type="AlphaFoldDB" id="A0A1Q5ZXY7"/>
<comment type="caution">
    <text evidence="2">The sequence shown here is derived from an EMBL/GenBank/DDBJ whole genome shotgun (WGS) entry which is preliminary data.</text>
</comment>
<feature type="transmembrane region" description="Helical" evidence="1">
    <location>
        <begin position="20"/>
        <end position="39"/>
    </location>
</feature>
<keyword evidence="1" id="KW-0812">Transmembrane</keyword>
<sequence length="137" mass="15399">MDKNAYLGTKSTKKSKALKGVWFIIAAAIIFIIVILRYVQNSEVRISSRGLPEKEDAYKVAKAFLKADSPSSERIDFSDDGFSFGKKTDSIYIIRSTFEKHLDGGDLKKGSFSVTMRYKGGANDDQNNWDLMNINKD</sequence>
<keyword evidence="1" id="KW-0472">Membrane</keyword>
<keyword evidence="3" id="KW-1185">Reference proteome</keyword>
<name>A0A1Q5ZXY7_9SPHI</name>
<dbReference type="Proteomes" id="UP000186720">
    <property type="component" value="Unassembled WGS sequence"/>
</dbReference>
<keyword evidence="1" id="KW-1133">Transmembrane helix</keyword>
<reference evidence="2 3" key="1">
    <citation type="submission" date="2016-11" db="EMBL/GenBank/DDBJ databases">
        <title>Whole Genome Sequencing of Mucilaginibacter polytrichastri RG4-7(T) isolated from the moss sample.</title>
        <authorList>
            <person name="Li Y."/>
        </authorList>
    </citation>
    <scope>NUCLEOTIDE SEQUENCE [LARGE SCALE GENOMIC DNA]</scope>
    <source>
        <strain evidence="2 3">RG4-7</strain>
    </source>
</reference>
<dbReference type="OrthoDB" id="799349at2"/>
<organism evidence="2 3">
    <name type="scientific">Mucilaginibacter polytrichastri</name>
    <dbReference type="NCBI Taxonomy" id="1302689"/>
    <lineage>
        <taxon>Bacteria</taxon>
        <taxon>Pseudomonadati</taxon>
        <taxon>Bacteroidota</taxon>
        <taxon>Sphingobacteriia</taxon>
        <taxon>Sphingobacteriales</taxon>
        <taxon>Sphingobacteriaceae</taxon>
        <taxon>Mucilaginibacter</taxon>
    </lineage>
</organism>